<keyword evidence="9 10" id="KW-0414">Isoprene biosynthesis</keyword>
<dbReference type="GO" id="GO:0008661">
    <property type="term" value="F:1-deoxy-D-xylulose-5-phosphate synthase activity"/>
    <property type="evidence" value="ECO:0007669"/>
    <property type="project" value="UniProtKB-UniRule"/>
</dbReference>
<keyword evidence="5 10" id="KW-0479">Metal-binding</keyword>
<dbReference type="Pfam" id="PF13292">
    <property type="entry name" value="DXP_synthase_N"/>
    <property type="match status" value="1"/>
</dbReference>
<dbReference type="UniPathway" id="UPA00064">
    <property type="reaction ID" value="UER00091"/>
</dbReference>
<comment type="similarity">
    <text evidence="2 10">Belongs to the transketolase family. DXPS subfamily.</text>
</comment>
<dbReference type="FunFam" id="3.40.50.920:FF:000002">
    <property type="entry name" value="1-deoxy-D-xylulose-5-phosphate synthase"/>
    <property type="match status" value="1"/>
</dbReference>
<evidence type="ECO:0000256" key="10">
    <source>
        <dbReference type="HAMAP-Rule" id="MF_00315"/>
    </source>
</evidence>
<comment type="function">
    <text evidence="10">Catalyzes the acyloin condensation reaction between C atoms 2 and 3 of pyruvate and glyceraldehyde 3-phosphate to yield 1-deoxy-D-xylulose-5-phosphate (DXP).</text>
</comment>
<evidence type="ECO:0000256" key="4">
    <source>
        <dbReference type="ARBA" id="ARBA00022679"/>
    </source>
</evidence>
<feature type="binding site" evidence="10">
    <location>
        <position position="286"/>
    </location>
    <ligand>
        <name>thiamine diphosphate</name>
        <dbReference type="ChEBI" id="CHEBI:58937"/>
    </ligand>
</feature>
<dbReference type="GO" id="GO:0030976">
    <property type="term" value="F:thiamine pyrophosphate binding"/>
    <property type="evidence" value="ECO:0007669"/>
    <property type="project" value="UniProtKB-UniRule"/>
</dbReference>
<evidence type="ECO:0000256" key="7">
    <source>
        <dbReference type="ARBA" id="ARBA00022977"/>
    </source>
</evidence>
<dbReference type="Proteomes" id="UP000043699">
    <property type="component" value="Unassembled WGS sequence"/>
</dbReference>
<dbReference type="CDD" id="cd02007">
    <property type="entry name" value="TPP_DXS"/>
    <property type="match status" value="1"/>
</dbReference>
<organism evidence="12 13">
    <name type="scientific">Planococcus massiliensis</name>
    <dbReference type="NCBI Taxonomy" id="1499687"/>
    <lineage>
        <taxon>Bacteria</taxon>
        <taxon>Bacillati</taxon>
        <taxon>Bacillota</taxon>
        <taxon>Bacilli</taxon>
        <taxon>Bacillales</taxon>
        <taxon>Caryophanaceae</taxon>
        <taxon>Planococcus</taxon>
    </lineage>
</organism>
<dbReference type="InterPro" id="IPR005477">
    <property type="entry name" value="Dxylulose-5-P_synthase"/>
</dbReference>
<feature type="binding site" evidence="10">
    <location>
        <position position="146"/>
    </location>
    <ligand>
        <name>Mg(2+)</name>
        <dbReference type="ChEBI" id="CHEBI:18420"/>
    </ligand>
</feature>
<dbReference type="EC" id="2.2.1.7" evidence="10"/>
<dbReference type="HAMAP" id="MF_00315">
    <property type="entry name" value="DXP_synth"/>
    <property type="match status" value="1"/>
</dbReference>
<dbReference type="GO" id="GO:0000287">
    <property type="term" value="F:magnesium ion binding"/>
    <property type="evidence" value="ECO:0007669"/>
    <property type="project" value="UniProtKB-UniRule"/>
</dbReference>
<dbReference type="PROSITE" id="PS00802">
    <property type="entry name" value="TRANSKETOLASE_2"/>
    <property type="match status" value="1"/>
</dbReference>
<evidence type="ECO:0000313" key="12">
    <source>
        <dbReference type="EMBL" id="CEG22931.1"/>
    </source>
</evidence>
<dbReference type="InterPro" id="IPR005475">
    <property type="entry name" value="Transketolase-like_Pyr-bd"/>
</dbReference>
<dbReference type="STRING" id="1499687.BN1080_01868"/>
<dbReference type="SMART" id="SM00861">
    <property type="entry name" value="Transket_pyr"/>
    <property type="match status" value="1"/>
</dbReference>
<protein>
    <recommendedName>
        <fullName evidence="10">1-deoxy-D-xylulose-5-phosphate synthase</fullName>
        <ecNumber evidence="10">2.2.1.7</ecNumber>
    </recommendedName>
    <alternativeName>
        <fullName evidence="10">1-deoxyxylulose-5-phosphate synthase</fullName>
        <shortName evidence="10">DXP synthase</shortName>
        <shortName evidence="10">DXPS</shortName>
    </alternativeName>
</protein>
<accession>A0A098ENQ0</accession>
<dbReference type="Gene3D" id="3.40.50.920">
    <property type="match status" value="1"/>
</dbReference>
<dbReference type="InterPro" id="IPR029061">
    <property type="entry name" value="THDP-binding"/>
</dbReference>
<keyword evidence="4 10" id="KW-0808">Transferase</keyword>
<dbReference type="PANTHER" id="PTHR43322:SF5">
    <property type="entry name" value="1-DEOXY-D-XYLULOSE-5-PHOSPHATE SYNTHASE, CHLOROPLASTIC"/>
    <property type="match status" value="1"/>
</dbReference>
<comment type="catalytic activity">
    <reaction evidence="10">
        <text>D-glyceraldehyde 3-phosphate + pyruvate + H(+) = 1-deoxy-D-xylulose 5-phosphate + CO2</text>
        <dbReference type="Rhea" id="RHEA:12605"/>
        <dbReference type="ChEBI" id="CHEBI:15361"/>
        <dbReference type="ChEBI" id="CHEBI:15378"/>
        <dbReference type="ChEBI" id="CHEBI:16526"/>
        <dbReference type="ChEBI" id="CHEBI:57792"/>
        <dbReference type="ChEBI" id="CHEBI:59776"/>
        <dbReference type="EC" id="2.2.1.7"/>
    </reaction>
</comment>
<evidence type="ECO:0000256" key="6">
    <source>
        <dbReference type="ARBA" id="ARBA00022842"/>
    </source>
</evidence>
<evidence type="ECO:0000256" key="3">
    <source>
        <dbReference type="ARBA" id="ARBA00011738"/>
    </source>
</evidence>
<evidence type="ECO:0000313" key="13">
    <source>
        <dbReference type="Proteomes" id="UP000043699"/>
    </source>
</evidence>
<feature type="domain" description="Transketolase-like pyrimidine-binding" evidence="11">
    <location>
        <begin position="318"/>
        <end position="483"/>
    </location>
</feature>
<dbReference type="GO" id="GO:0019288">
    <property type="term" value="P:isopentenyl diphosphate biosynthetic process, methylerythritol 4-phosphate pathway"/>
    <property type="evidence" value="ECO:0007669"/>
    <property type="project" value="TreeGrafter"/>
</dbReference>
<dbReference type="InterPro" id="IPR009014">
    <property type="entry name" value="Transketo_C/PFOR_II"/>
</dbReference>
<comment type="cofactor">
    <cofactor evidence="10">
        <name>Mg(2+)</name>
        <dbReference type="ChEBI" id="CHEBI:18420"/>
    </cofactor>
    <text evidence="10">Binds 1 Mg(2+) ion per subunit.</text>
</comment>
<proteinExistence type="inferred from homology"/>
<sequence>MAMDLHTITSPSFLKQLDQKQLVELSEDIRQFLIENLSRTGGHIGPNLGVVELTIALHRVFNSPTDKFIWDVGHQSYVHKILTGRASQFDTLRQFKGLCGFPKRNESDHDVWETGHSSTSLSAAMGMAAARDIKKDTNHVIPIIGDGALTGGMAFEALNHIGHEKTNMIVILNDNEMSIAPNVGAMHSVLGRMRTAGKYNKVKDDLEYLLKKIPAVGGKLASTAERLKDSLKYLLVSGMFFEELGFTYLGPINGHDLEELEENLRYAKKMDGPVLLHVITKKGKGYLPAEQDRIGTWHGIGPYKMETGDLVKSSSKAPSWSGLIAETVRKLARTDERIVAITPAMPVGSKLEGFASEFPNRMFDVGIAEQHATTMAAGLATQDMKPFLAIYSTFLQRAYDQVVHDICRQNLNVFIGIDRSGLVGADGETHQGVFDIAFLRHLPNMVIMMPKDENEGQHMVKTAIEYNDGPIALRYPRGNGLGVEMDSDLAALPIGSWEVLKEGKDAVILTFGTTIPMALHAAEQLREQGIQAEVVNARFIKPMDTAMLHQIFGRNVPIVTIEEAVLQGGFGSGVLEFAEENDYRGAIIDRLGIPDQFIEHGDVAELMDEIHLNSDEVVKVIKKRVNASAKAETNV</sequence>
<dbReference type="InterPro" id="IPR020826">
    <property type="entry name" value="Transketolase_BS"/>
</dbReference>
<dbReference type="CDD" id="cd07033">
    <property type="entry name" value="TPP_PYR_DXS_TK_like"/>
    <property type="match status" value="1"/>
</dbReference>
<dbReference type="Pfam" id="PF02779">
    <property type="entry name" value="Transket_pyr"/>
    <property type="match status" value="1"/>
</dbReference>
<evidence type="ECO:0000259" key="11">
    <source>
        <dbReference type="SMART" id="SM00861"/>
    </source>
</evidence>
<dbReference type="GO" id="GO:0009228">
    <property type="term" value="P:thiamine biosynthetic process"/>
    <property type="evidence" value="ECO:0007669"/>
    <property type="project" value="UniProtKB-UniRule"/>
</dbReference>
<keyword evidence="6 10" id="KW-0460">Magnesium</keyword>
<feature type="binding site" evidence="10">
    <location>
        <position position="74"/>
    </location>
    <ligand>
        <name>thiamine diphosphate</name>
        <dbReference type="ChEBI" id="CHEBI:58937"/>
    </ligand>
</feature>
<dbReference type="NCBIfam" id="NF003933">
    <property type="entry name" value="PRK05444.2-2"/>
    <property type="match status" value="1"/>
</dbReference>
<dbReference type="InterPro" id="IPR033248">
    <property type="entry name" value="Transketolase_C"/>
</dbReference>
<feature type="binding site" evidence="10">
    <location>
        <begin position="115"/>
        <end position="117"/>
    </location>
    <ligand>
        <name>thiamine diphosphate</name>
        <dbReference type="ChEBI" id="CHEBI:58937"/>
    </ligand>
</feature>
<feature type="binding site" evidence="10">
    <location>
        <position position="175"/>
    </location>
    <ligand>
        <name>thiamine diphosphate</name>
        <dbReference type="ChEBI" id="CHEBI:58937"/>
    </ligand>
</feature>
<dbReference type="EMBL" id="CCXS01000001">
    <property type="protein sequence ID" value="CEG22931.1"/>
    <property type="molecule type" value="Genomic_DNA"/>
</dbReference>
<dbReference type="InterPro" id="IPR049557">
    <property type="entry name" value="Transketolase_CS"/>
</dbReference>
<comment type="cofactor">
    <cofactor evidence="10">
        <name>thiamine diphosphate</name>
        <dbReference type="ChEBI" id="CHEBI:58937"/>
    </cofactor>
    <text evidence="10">Binds 1 thiamine pyrophosphate per subunit.</text>
</comment>
<dbReference type="SUPFAM" id="SSF52922">
    <property type="entry name" value="TK C-terminal domain-like"/>
    <property type="match status" value="1"/>
</dbReference>
<dbReference type="GO" id="GO:0016114">
    <property type="term" value="P:terpenoid biosynthetic process"/>
    <property type="evidence" value="ECO:0007669"/>
    <property type="project" value="UniProtKB-UniRule"/>
</dbReference>
<keyword evidence="13" id="KW-1185">Reference proteome</keyword>
<evidence type="ECO:0000256" key="9">
    <source>
        <dbReference type="ARBA" id="ARBA00023229"/>
    </source>
</evidence>
<keyword evidence="7 10" id="KW-0784">Thiamine biosynthesis</keyword>
<comment type="pathway">
    <text evidence="1 10">Metabolic intermediate biosynthesis; 1-deoxy-D-xylulose 5-phosphate biosynthesis; 1-deoxy-D-xylulose 5-phosphate from D-glyceraldehyde 3-phosphate and pyruvate: step 1/1.</text>
</comment>
<name>A0A098ENQ0_9BACL</name>
<dbReference type="FunFam" id="3.40.50.970:FF:000030">
    <property type="entry name" value="1-deoxy-D-xylulose-5-phosphate synthase"/>
    <property type="match status" value="1"/>
</dbReference>
<evidence type="ECO:0000256" key="5">
    <source>
        <dbReference type="ARBA" id="ARBA00022723"/>
    </source>
</evidence>
<gene>
    <name evidence="10 12" type="primary">dxs</name>
    <name evidence="12" type="ORF">BN1080_01868</name>
</gene>
<dbReference type="PANTHER" id="PTHR43322">
    <property type="entry name" value="1-D-DEOXYXYLULOSE 5-PHOSPHATE SYNTHASE-RELATED"/>
    <property type="match status" value="1"/>
</dbReference>
<dbReference type="SUPFAM" id="SSF52518">
    <property type="entry name" value="Thiamin diphosphate-binding fold (THDP-binding)"/>
    <property type="match status" value="2"/>
</dbReference>
<dbReference type="Pfam" id="PF02780">
    <property type="entry name" value="Transketolase_C"/>
    <property type="match status" value="1"/>
</dbReference>
<dbReference type="GO" id="GO:0005829">
    <property type="term" value="C:cytosol"/>
    <property type="evidence" value="ECO:0007669"/>
    <property type="project" value="TreeGrafter"/>
</dbReference>
<evidence type="ECO:0000256" key="1">
    <source>
        <dbReference type="ARBA" id="ARBA00004980"/>
    </source>
</evidence>
<keyword evidence="8 10" id="KW-0786">Thiamine pyrophosphate</keyword>
<dbReference type="Gene3D" id="3.40.50.970">
    <property type="match status" value="2"/>
</dbReference>
<reference evidence="12 13" key="1">
    <citation type="submission" date="2014-09" db="EMBL/GenBank/DDBJ databases">
        <authorList>
            <person name="Urmite Genomes Urmite Genomes"/>
        </authorList>
    </citation>
    <scope>NUCLEOTIDE SEQUENCE [LARGE SCALE GENOMIC DNA]</scope>
    <source>
        <strain evidence="12 13">ES2</strain>
    </source>
</reference>
<feature type="binding site" evidence="10">
    <location>
        <position position="369"/>
    </location>
    <ligand>
        <name>thiamine diphosphate</name>
        <dbReference type="ChEBI" id="CHEBI:58937"/>
    </ligand>
</feature>
<dbReference type="NCBIfam" id="TIGR00204">
    <property type="entry name" value="dxs"/>
    <property type="match status" value="1"/>
</dbReference>
<feature type="binding site" evidence="10">
    <location>
        <position position="175"/>
    </location>
    <ligand>
        <name>Mg(2+)</name>
        <dbReference type="ChEBI" id="CHEBI:18420"/>
    </ligand>
</feature>
<evidence type="ECO:0000256" key="8">
    <source>
        <dbReference type="ARBA" id="ARBA00023052"/>
    </source>
</evidence>
<dbReference type="PROSITE" id="PS00801">
    <property type="entry name" value="TRANSKETOLASE_1"/>
    <property type="match status" value="1"/>
</dbReference>
<evidence type="ECO:0000256" key="2">
    <source>
        <dbReference type="ARBA" id="ARBA00011081"/>
    </source>
</evidence>
<dbReference type="AlphaFoldDB" id="A0A098ENQ0"/>
<feature type="binding site" evidence="10">
    <location>
        <begin position="147"/>
        <end position="148"/>
    </location>
    <ligand>
        <name>thiamine diphosphate</name>
        <dbReference type="ChEBI" id="CHEBI:58937"/>
    </ligand>
</feature>
<comment type="subunit">
    <text evidence="3 10">Homodimer.</text>
</comment>